<dbReference type="PRINTS" id="PR01281">
    <property type="entry name" value="CRFRECEPTOR2"/>
</dbReference>
<dbReference type="InterPro" id="IPR050332">
    <property type="entry name" value="GPCR_2"/>
</dbReference>
<dbReference type="GO" id="GO:0060291">
    <property type="term" value="P:long-term synaptic potentiation"/>
    <property type="evidence" value="ECO:0007669"/>
    <property type="project" value="TreeGrafter"/>
</dbReference>
<keyword evidence="1" id="KW-0732">Signal</keyword>
<dbReference type="PANTHER" id="PTHR45620:SF19">
    <property type="entry name" value="CORTICOTROPIN-RELEASING FACTOR RECEPTOR 2"/>
    <property type="match status" value="1"/>
</dbReference>
<gene>
    <name evidence="4" type="ORF">HJG60_003305</name>
</gene>
<dbReference type="AlphaFoldDB" id="A0A834DLN8"/>
<dbReference type="PANTHER" id="PTHR45620">
    <property type="entry name" value="PDF RECEPTOR-LIKE PROTEIN-RELATED"/>
    <property type="match status" value="1"/>
</dbReference>
<dbReference type="InterPro" id="IPR017983">
    <property type="entry name" value="GPCR_2_secretin-like_CS"/>
</dbReference>
<accession>A0A834DLN8</accession>
<keyword evidence="2" id="KW-1015">Disulfide bond</keyword>
<name>A0A834DLN8_9CHIR</name>
<dbReference type="Gene3D" id="4.10.1240.10">
    <property type="entry name" value="GPCR, family 2, extracellular hormone receptor domain"/>
    <property type="match status" value="1"/>
</dbReference>
<dbReference type="PROSITE" id="PS50227">
    <property type="entry name" value="G_PROTEIN_RECEP_F2_3"/>
    <property type="match status" value="1"/>
</dbReference>
<dbReference type="Pfam" id="PF02793">
    <property type="entry name" value="HRM"/>
    <property type="match status" value="1"/>
</dbReference>
<proteinExistence type="predicted"/>
<dbReference type="GO" id="GO:0015056">
    <property type="term" value="F:corticotrophin-releasing factor receptor activity"/>
    <property type="evidence" value="ECO:0007669"/>
    <property type="project" value="TreeGrafter"/>
</dbReference>
<reference evidence="4 5" key="1">
    <citation type="journal article" date="2020" name="Nature">
        <title>Six reference-quality genomes reveal evolution of bat adaptations.</title>
        <authorList>
            <person name="Jebb D."/>
            <person name="Huang Z."/>
            <person name="Pippel M."/>
            <person name="Hughes G.M."/>
            <person name="Lavrichenko K."/>
            <person name="Devanna P."/>
            <person name="Winkler S."/>
            <person name="Jermiin L.S."/>
            <person name="Skirmuntt E.C."/>
            <person name="Katzourakis A."/>
            <person name="Burkitt-Gray L."/>
            <person name="Ray D.A."/>
            <person name="Sullivan K.A.M."/>
            <person name="Roscito J.G."/>
            <person name="Kirilenko B.M."/>
            <person name="Davalos L.M."/>
            <person name="Corthals A.P."/>
            <person name="Power M.L."/>
            <person name="Jones G."/>
            <person name="Ransome R.D."/>
            <person name="Dechmann D.K.N."/>
            <person name="Locatelli A.G."/>
            <person name="Puechmaille S.J."/>
            <person name="Fedrigo O."/>
            <person name="Jarvis E.D."/>
            <person name="Hiller M."/>
            <person name="Vernes S.C."/>
            <person name="Myers E.W."/>
            <person name="Teeling E.C."/>
        </authorList>
    </citation>
    <scope>NUCLEOTIDE SEQUENCE [LARGE SCALE GENOMIC DNA]</scope>
    <source>
        <strain evidence="4">Bat1K_MPI-CBG_1</strain>
    </source>
</reference>
<dbReference type="GO" id="GO:0008528">
    <property type="term" value="F:G protein-coupled peptide receptor activity"/>
    <property type="evidence" value="ECO:0007669"/>
    <property type="project" value="TreeGrafter"/>
</dbReference>
<dbReference type="GO" id="GO:0030425">
    <property type="term" value="C:dendrite"/>
    <property type="evidence" value="ECO:0007669"/>
    <property type="project" value="TreeGrafter"/>
</dbReference>
<evidence type="ECO:0000259" key="3">
    <source>
        <dbReference type="PROSITE" id="PS50227"/>
    </source>
</evidence>
<dbReference type="PRINTS" id="PR01279">
    <property type="entry name" value="CRFRECEPTOR"/>
</dbReference>
<feature type="domain" description="G-protein coupled receptors family 2 profile 1" evidence="3">
    <location>
        <begin position="13"/>
        <end position="102"/>
    </location>
</feature>
<protein>
    <submittedName>
        <fullName evidence="4">Corticotropin releasing hormone receptor 2</fullName>
    </submittedName>
</protein>
<keyword evidence="4" id="KW-0675">Receptor</keyword>
<dbReference type="SUPFAM" id="SSF111418">
    <property type="entry name" value="Hormone receptor domain"/>
    <property type="match status" value="1"/>
</dbReference>
<comment type="caution">
    <text evidence="4">The sequence shown here is derived from an EMBL/GenBank/DDBJ whole genome shotgun (WGS) entry which is preliminary data.</text>
</comment>
<dbReference type="InterPro" id="IPR036445">
    <property type="entry name" value="GPCR_2_extracell_dom_sf"/>
</dbReference>
<dbReference type="InterPro" id="IPR001879">
    <property type="entry name" value="GPCR_2_extracellular_dom"/>
</dbReference>
<dbReference type="InterPro" id="IPR003051">
    <property type="entry name" value="GPCR_2_CRF_rcpt"/>
</dbReference>
<dbReference type="GO" id="GO:0005886">
    <property type="term" value="C:plasma membrane"/>
    <property type="evidence" value="ECO:0007669"/>
    <property type="project" value="TreeGrafter"/>
</dbReference>
<dbReference type="EMBL" id="JABVXQ010000011">
    <property type="protein sequence ID" value="KAF6085641.1"/>
    <property type="molecule type" value="Genomic_DNA"/>
</dbReference>
<dbReference type="GO" id="GO:0043679">
    <property type="term" value="C:axon terminus"/>
    <property type="evidence" value="ECO:0007669"/>
    <property type="project" value="TreeGrafter"/>
</dbReference>
<dbReference type="Proteomes" id="UP000664940">
    <property type="component" value="Unassembled WGS sequence"/>
</dbReference>
<dbReference type="GO" id="GO:0017046">
    <property type="term" value="F:peptide hormone binding"/>
    <property type="evidence" value="ECO:0007669"/>
    <property type="project" value="TreeGrafter"/>
</dbReference>
<evidence type="ECO:0000256" key="1">
    <source>
        <dbReference type="ARBA" id="ARBA00022729"/>
    </source>
</evidence>
<dbReference type="SMART" id="SM00008">
    <property type="entry name" value="HormR"/>
    <property type="match status" value="1"/>
</dbReference>
<dbReference type="GO" id="GO:0043404">
    <property type="term" value="F:corticotropin-releasing hormone receptor activity"/>
    <property type="evidence" value="ECO:0007669"/>
    <property type="project" value="TreeGrafter"/>
</dbReference>
<sequence>MDVALLHSLLEANCSLALAEELFSDGWAQPLDPEGPYSYCNTTVDQIGTCWPRSAAGALVERPCPEYFNGVKYNTTRNAYRECSGNGTWASRIDYSQCVPILDDKEHSLPSECHSLEPHHHFHPAERHLVPPAAHRPRSAREQ</sequence>
<evidence type="ECO:0000313" key="4">
    <source>
        <dbReference type="EMBL" id="KAF6085641.1"/>
    </source>
</evidence>
<evidence type="ECO:0000256" key="2">
    <source>
        <dbReference type="ARBA" id="ARBA00023157"/>
    </source>
</evidence>
<dbReference type="InterPro" id="IPR003053">
    <property type="entry name" value="GPCR_2_CRF2_rcpt"/>
</dbReference>
<organism evidence="4 5">
    <name type="scientific">Phyllostomus discolor</name>
    <name type="common">pale spear-nosed bat</name>
    <dbReference type="NCBI Taxonomy" id="89673"/>
    <lineage>
        <taxon>Eukaryota</taxon>
        <taxon>Metazoa</taxon>
        <taxon>Chordata</taxon>
        <taxon>Craniata</taxon>
        <taxon>Vertebrata</taxon>
        <taxon>Euteleostomi</taxon>
        <taxon>Mammalia</taxon>
        <taxon>Eutheria</taxon>
        <taxon>Laurasiatheria</taxon>
        <taxon>Chiroptera</taxon>
        <taxon>Yangochiroptera</taxon>
        <taxon>Phyllostomidae</taxon>
        <taxon>Phyllostominae</taxon>
        <taxon>Phyllostomus</taxon>
    </lineage>
</organism>
<evidence type="ECO:0000313" key="5">
    <source>
        <dbReference type="Proteomes" id="UP000664940"/>
    </source>
</evidence>
<dbReference type="GO" id="GO:0007188">
    <property type="term" value="P:adenylate cyclase-modulating G protein-coupled receptor signaling pathway"/>
    <property type="evidence" value="ECO:0007669"/>
    <property type="project" value="TreeGrafter"/>
</dbReference>
<dbReference type="PROSITE" id="PS00649">
    <property type="entry name" value="G_PROTEIN_RECEP_F2_1"/>
    <property type="match status" value="1"/>
</dbReference>